<dbReference type="EMBL" id="CM031811">
    <property type="protein sequence ID" value="KAG6661407.1"/>
    <property type="molecule type" value="Genomic_DNA"/>
</dbReference>
<sequence>MVYLALWSTSIISNTYFKSTTSPTNKWLATKSSLVKASSSGNFDAWFPTSQTPPKMRKPTRGIGSTPKFHRRLDCQGSRSLGLEAGHPKAISIASTLPPTTRSI</sequence>
<name>A0A8T1R3Q7_CARIL</name>
<accession>A0A8T1R3Q7</accession>
<keyword evidence="3" id="KW-1185">Reference proteome</keyword>
<organism evidence="2 3">
    <name type="scientific">Carya illinoinensis</name>
    <name type="common">Pecan</name>
    <dbReference type="NCBI Taxonomy" id="32201"/>
    <lineage>
        <taxon>Eukaryota</taxon>
        <taxon>Viridiplantae</taxon>
        <taxon>Streptophyta</taxon>
        <taxon>Embryophyta</taxon>
        <taxon>Tracheophyta</taxon>
        <taxon>Spermatophyta</taxon>
        <taxon>Magnoliopsida</taxon>
        <taxon>eudicotyledons</taxon>
        <taxon>Gunneridae</taxon>
        <taxon>Pentapetalae</taxon>
        <taxon>rosids</taxon>
        <taxon>fabids</taxon>
        <taxon>Fagales</taxon>
        <taxon>Juglandaceae</taxon>
        <taxon>Carya</taxon>
    </lineage>
</organism>
<proteinExistence type="predicted"/>
<evidence type="ECO:0000256" key="1">
    <source>
        <dbReference type="SAM" id="MobiDB-lite"/>
    </source>
</evidence>
<dbReference type="AlphaFoldDB" id="A0A8T1R3Q7"/>
<comment type="caution">
    <text evidence="2">The sequence shown here is derived from an EMBL/GenBank/DDBJ whole genome shotgun (WGS) entry which is preliminary data.</text>
</comment>
<feature type="region of interest" description="Disordered" evidence="1">
    <location>
        <begin position="45"/>
        <end position="71"/>
    </location>
</feature>
<evidence type="ECO:0000313" key="2">
    <source>
        <dbReference type="EMBL" id="KAG6661407.1"/>
    </source>
</evidence>
<evidence type="ECO:0000313" key="3">
    <source>
        <dbReference type="Proteomes" id="UP000811609"/>
    </source>
</evidence>
<dbReference type="Proteomes" id="UP000811609">
    <property type="component" value="Chromosome 3"/>
</dbReference>
<gene>
    <name evidence="2" type="ORF">CIPAW_03G172200</name>
</gene>
<reference evidence="2" key="1">
    <citation type="submission" date="2020-12" db="EMBL/GenBank/DDBJ databases">
        <title>WGS assembly of Carya illinoinensis cv. Pawnee.</title>
        <authorList>
            <person name="Platts A."/>
            <person name="Shu S."/>
            <person name="Wright S."/>
            <person name="Barry K."/>
            <person name="Edger P."/>
            <person name="Pires J.C."/>
            <person name="Schmutz J."/>
        </authorList>
    </citation>
    <scope>NUCLEOTIDE SEQUENCE</scope>
    <source>
        <tissue evidence="2">Leaf</tissue>
    </source>
</reference>
<protein>
    <submittedName>
        <fullName evidence="2">Uncharacterized protein</fullName>
    </submittedName>
</protein>